<organism evidence="1 2">
    <name type="scientific">Cirrhinus mrigala</name>
    <name type="common">Mrigala</name>
    <dbReference type="NCBI Taxonomy" id="683832"/>
    <lineage>
        <taxon>Eukaryota</taxon>
        <taxon>Metazoa</taxon>
        <taxon>Chordata</taxon>
        <taxon>Craniata</taxon>
        <taxon>Vertebrata</taxon>
        <taxon>Euteleostomi</taxon>
        <taxon>Actinopterygii</taxon>
        <taxon>Neopterygii</taxon>
        <taxon>Teleostei</taxon>
        <taxon>Ostariophysi</taxon>
        <taxon>Cypriniformes</taxon>
        <taxon>Cyprinidae</taxon>
        <taxon>Labeoninae</taxon>
        <taxon>Labeonini</taxon>
        <taxon>Cirrhinus</taxon>
    </lineage>
</organism>
<proteinExistence type="predicted"/>
<name>A0ABD0PUX4_CIRMR</name>
<feature type="non-terminal residue" evidence="1">
    <location>
        <position position="49"/>
    </location>
</feature>
<reference evidence="1 2" key="1">
    <citation type="submission" date="2024-05" db="EMBL/GenBank/DDBJ databases">
        <title>Genome sequencing and assembly of Indian major carp, Cirrhinus mrigala (Hamilton, 1822).</title>
        <authorList>
            <person name="Mohindra V."/>
            <person name="Chowdhury L.M."/>
            <person name="Lal K."/>
            <person name="Jena J.K."/>
        </authorList>
    </citation>
    <scope>NUCLEOTIDE SEQUENCE [LARGE SCALE GENOMIC DNA]</scope>
    <source>
        <strain evidence="1">CM1030</strain>
        <tissue evidence="1">Blood</tissue>
    </source>
</reference>
<feature type="non-terminal residue" evidence="1">
    <location>
        <position position="1"/>
    </location>
</feature>
<sequence length="49" mass="5252">SFCGSSLFRHHPGRLPNFLPALCHCLVPRPNPLPPSLPPSFLCPSCLGA</sequence>
<dbReference type="Proteomes" id="UP001529510">
    <property type="component" value="Unassembled WGS sequence"/>
</dbReference>
<accession>A0ABD0PUX4</accession>
<dbReference type="AlphaFoldDB" id="A0ABD0PUX4"/>
<keyword evidence="2" id="KW-1185">Reference proteome</keyword>
<dbReference type="EMBL" id="JAMKFB020000013">
    <property type="protein sequence ID" value="KAL0177712.1"/>
    <property type="molecule type" value="Genomic_DNA"/>
</dbReference>
<gene>
    <name evidence="1" type="ORF">M9458_026606</name>
</gene>
<evidence type="ECO:0000313" key="2">
    <source>
        <dbReference type="Proteomes" id="UP001529510"/>
    </source>
</evidence>
<comment type="caution">
    <text evidence="1">The sequence shown here is derived from an EMBL/GenBank/DDBJ whole genome shotgun (WGS) entry which is preliminary data.</text>
</comment>
<protein>
    <submittedName>
        <fullName evidence="1">Uncharacterized protein</fullName>
    </submittedName>
</protein>
<evidence type="ECO:0000313" key="1">
    <source>
        <dbReference type="EMBL" id="KAL0177712.1"/>
    </source>
</evidence>